<protein>
    <recommendedName>
        <fullName evidence="3">SLH domain-containing protein</fullName>
    </recommendedName>
</protein>
<accession>A0A1Y4LA69</accession>
<dbReference type="Pfam" id="PF00395">
    <property type="entry name" value="SLH"/>
    <property type="match status" value="1"/>
</dbReference>
<organism evidence="4 5">
    <name type="scientific">Butyricicoccus pullicaecorum</name>
    <dbReference type="NCBI Taxonomy" id="501571"/>
    <lineage>
        <taxon>Bacteria</taxon>
        <taxon>Bacillati</taxon>
        <taxon>Bacillota</taxon>
        <taxon>Clostridia</taxon>
        <taxon>Eubacteriales</taxon>
        <taxon>Butyricicoccaceae</taxon>
        <taxon>Butyricicoccus</taxon>
    </lineage>
</organism>
<dbReference type="PROSITE" id="PS51272">
    <property type="entry name" value="SLH"/>
    <property type="match status" value="1"/>
</dbReference>
<dbReference type="EMBL" id="NFKK01000007">
    <property type="protein sequence ID" value="OUP52810.1"/>
    <property type="molecule type" value="Genomic_DNA"/>
</dbReference>
<proteinExistence type="predicted"/>
<evidence type="ECO:0000256" key="2">
    <source>
        <dbReference type="SAM" id="SignalP"/>
    </source>
</evidence>
<name>A0A1Y4LA69_9FIRM</name>
<evidence type="ECO:0000256" key="1">
    <source>
        <dbReference type="ARBA" id="ARBA00022737"/>
    </source>
</evidence>
<feature type="chain" id="PRO_5011966305" description="SLH domain-containing protein" evidence="2">
    <location>
        <begin position="25"/>
        <end position="392"/>
    </location>
</feature>
<evidence type="ECO:0000313" key="5">
    <source>
        <dbReference type="Proteomes" id="UP000195897"/>
    </source>
</evidence>
<comment type="caution">
    <text evidence="4">The sequence shown here is derived from an EMBL/GenBank/DDBJ whole genome shotgun (WGS) entry which is preliminary data.</text>
</comment>
<evidence type="ECO:0000313" key="4">
    <source>
        <dbReference type="EMBL" id="OUP52810.1"/>
    </source>
</evidence>
<reference evidence="5" key="1">
    <citation type="submission" date="2017-04" db="EMBL/GenBank/DDBJ databases">
        <title>Function of individual gut microbiota members based on whole genome sequencing of pure cultures obtained from chicken caecum.</title>
        <authorList>
            <person name="Medvecky M."/>
            <person name="Cejkova D."/>
            <person name="Polansky O."/>
            <person name="Karasova D."/>
            <person name="Kubasova T."/>
            <person name="Cizek A."/>
            <person name="Rychlik I."/>
        </authorList>
    </citation>
    <scope>NUCLEOTIDE SEQUENCE [LARGE SCALE GENOMIC DNA]</scope>
    <source>
        <strain evidence="5">An180</strain>
    </source>
</reference>
<dbReference type="AlphaFoldDB" id="A0A1Y4LA69"/>
<gene>
    <name evidence="4" type="ORF">B5F17_07445</name>
</gene>
<evidence type="ECO:0000259" key="3">
    <source>
        <dbReference type="PROSITE" id="PS51272"/>
    </source>
</evidence>
<keyword evidence="2" id="KW-0732">Signal</keyword>
<keyword evidence="1" id="KW-0677">Repeat</keyword>
<dbReference type="Proteomes" id="UP000195897">
    <property type="component" value="Unassembled WGS sequence"/>
</dbReference>
<dbReference type="RefSeq" id="WP_087372537.1">
    <property type="nucleotide sequence ID" value="NZ_NFKK01000007.1"/>
</dbReference>
<feature type="domain" description="SLH" evidence="3">
    <location>
        <begin position="75"/>
        <end position="138"/>
    </location>
</feature>
<dbReference type="InterPro" id="IPR001119">
    <property type="entry name" value="SLH_dom"/>
</dbReference>
<sequence length="392" mass="42180">MRQWMRRATAGVLAAAALTGMAGAANFTHCADALKNMGLLVGTQNGYELDRTPTRAEAAIMLVRLLGEEDAAMAGNYDVPFTDVPDWAAPYIGWLYENKLTVGVSDTKFGTRDTCSAQQYATFLLRALGYEDGNGYTYKTALDYAEKLGVIDEVNCDTDPFLRDHVVAMSYTALSRPTADGTDMLLEALVERGSVSASKASDTLTLFQSCQAYDQIRMQNAQSGARTYDLTATITDNAYNEAACSGTLTVDGQDFSAELRQDGTLIMGLYQKNGTLYRYENGKTVKAAQPVTLGTADARIPVSAVMDVSAQNGRYAFSFMPGVLNELVSGSNVVLKQVDYSATEQSGVFSQRTGRIYVNMPIGGRTSTYAISLSAALRSQSGSVQVPDGMDV</sequence>
<feature type="signal peptide" evidence="2">
    <location>
        <begin position="1"/>
        <end position="24"/>
    </location>
</feature>